<keyword evidence="1" id="KW-0732">Signal</keyword>
<reference evidence="2 3" key="1">
    <citation type="submission" date="2020-04" db="EMBL/GenBank/DDBJ databases">
        <authorList>
            <person name="De Canck E."/>
        </authorList>
    </citation>
    <scope>NUCLEOTIDE SEQUENCE [LARGE SCALE GENOMIC DNA]</scope>
    <source>
        <strain evidence="2 3">LMG 29542</strain>
    </source>
</reference>
<dbReference type="Proteomes" id="UP000494363">
    <property type="component" value="Unassembled WGS sequence"/>
</dbReference>
<feature type="signal peptide" evidence="1">
    <location>
        <begin position="1"/>
        <end position="20"/>
    </location>
</feature>
<proteinExistence type="predicted"/>
<gene>
    <name evidence="2" type="ORF">LMG29542_02294</name>
</gene>
<dbReference type="AlphaFoldDB" id="A0A6J5DJ49"/>
<evidence type="ECO:0000313" key="2">
    <source>
        <dbReference type="EMBL" id="CAB3754260.1"/>
    </source>
</evidence>
<evidence type="ECO:0000313" key="3">
    <source>
        <dbReference type="Proteomes" id="UP000494363"/>
    </source>
</evidence>
<name>A0A6J5DJ49_9BURK</name>
<sequence>MKKLALVMLFMVVGIHAASADEKKAVELLYRDAQPIWMVGAVLDSKGCLWGLTEDHGTPVAIRIVDGRKKQFCRNPK</sequence>
<evidence type="ECO:0000256" key="1">
    <source>
        <dbReference type="SAM" id="SignalP"/>
    </source>
</evidence>
<accession>A0A6J5DJ49</accession>
<keyword evidence="3" id="KW-1185">Reference proteome</keyword>
<protein>
    <submittedName>
        <fullName evidence="2">Uncharacterized protein</fullName>
    </submittedName>
</protein>
<organism evidence="2 3">
    <name type="scientific">Paraburkholderia humisilvae</name>
    <dbReference type="NCBI Taxonomy" id="627669"/>
    <lineage>
        <taxon>Bacteria</taxon>
        <taxon>Pseudomonadati</taxon>
        <taxon>Pseudomonadota</taxon>
        <taxon>Betaproteobacteria</taxon>
        <taxon>Burkholderiales</taxon>
        <taxon>Burkholderiaceae</taxon>
        <taxon>Paraburkholderia</taxon>
    </lineage>
</organism>
<feature type="chain" id="PRO_5027042715" evidence="1">
    <location>
        <begin position="21"/>
        <end position="77"/>
    </location>
</feature>
<dbReference type="RefSeq" id="WP_175226575.1">
    <property type="nucleotide sequence ID" value="NZ_CADIKH010000009.1"/>
</dbReference>
<dbReference type="EMBL" id="CADIKH010000009">
    <property type="protein sequence ID" value="CAB3754260.1"/>
    <property type="molecule type" value="Genomic_DNA"/>
</dbReference>